<organism evidence="1 2">
    <name type="scientific">Pseudomonas fluorescens</name>
    <dbReference type="NCBI Taxonomy" id="294"/>
    <lineage>
        <taxon>Bacteria</taxon>
        <taxon>Pseudomonadati</taxon>
        <taxon>Pseudomonadota</taxon>
        <taxon>Gammaproteobacteria</taxon>
        <taxon>Pseudomonadales</taxon>
        <taxon>Pseudomonadaceae</taxon>
        <taxon>Pseudomonas</taxon>
    </lineage>
</organism>
<protein>
    <submittedName>
        <fullName evidence="1">Uncharacterized protein</fullName>
    </submittedName>
</protein>
<dbReference type="EMBL" id="CABVHW010000003">
    <property type="protein sequence ID" value="VVN86680.1"/>
    <property type="molecule type" value="Genomic_DNA"/>
</dbReference>
<proteinExistence type="predicted"/>
<sequence>MSRCWNTAQDFIFFYNRCRFINNRTTTVKRLYAWFVFLEEFVDIFKDHPCTYHLQIDSSSLLHHTFPAVFHAGLKLSHVVYDILLRYQAHRPYINIIHP</sequence>
<accession>A0A5E7B773</accession>
<gene>
    <name evidence="1" type="ORF">PS710_01552</name>
</gene>
<dbReference type="AlphaFoldDB" id="A0A5E7B773"/>
<reference evidence="1 2" key="1">
    <citation type="submission" date="2019-09" db="EMBL/GenBank/DDBJ databases">
        <authorList>
            <person name="Chandra G."/>
            <person name="Truman W A."/>
        </authorList>
    </citation>
    <scope>NUCLEOTIDE SEQUENCE [LARGE SCALE GENOMIC DNA]</scope>
    <source>
        <strain evidence="1">PS710</strain>
    </source>
</reference>
<evidence type="ECO:0000313" key="1">
    <source>
        <dbReference type="EMBL" id="VVN86680.1"/>
    </source>
</evidence>
<dbReference type="Proteomes" id="UP000381093">
    <property type="component" value="Unassembled WGS sequence"/>
</dbReference>
<name>A0A5E7B773_PSEFL</name>
<evidence type="ECO:0000313" key="2">
    <source>
        <dbReference type="Proteomes" id="UP000381093"/>
    </source>
</evidence>